<feature type="transmembrane region" description="Helical" evidence="6">
    <location>
        <begin position="276"/>
        <end position="296"/>
    </location>
</feature>
<evidence type="ECO:0000256" key="3">
    <source>
        <dbReference type="ARBA" id="ARBA00022692"/>
    </source>
</evidence>
<feature type="transmembrane region" description="Helical" evidence="6">
    <location>
        <begin position="49"/>
        <end position="70"/>
    </location>
</feature>
<keyword evidence="2" id="KW-0813">Transport</keyword>
<dbReference type="Proteomes" id="UP001303373">
    <property type="component" value="Chromosome 2"/>
</dbReference>
<dbReference type="AlphaFoldDB" id="A0AAQ3M196"/>
<accession>A0AAQ3M196</accession>
<sequence length="433" mass="45976">MSVYSDEFVMLAVGAAAFTDAFLNASVIPILPRILRQQTCVSPDQIQYWTSVSFATVGGTGLLVNVILALTTNSRHFKRQAFRAGSLFMVAATGGLFLAKHVGVIVVARALQGASTSILWVAGLGYLTAHVEQRVLGVAMGLVYGAIAIGDILGPIIGAVLYENAGWFAVMRLLLVAVAVDSFLRLLLRSKPEMPPHSEDEIDPLLQHGNIREETSCADSHCSRRMESALTKSIQPRDLVASWLAIIVAGSIRTALESTLPIVISRHAQGSISAKGGIILALHCPAVLSPFLACVTTMAGPRYVTTGGSIVLSAALVALPYYRGDDGASSGAFVALLVTAGTGIVVLTTCHSTAFSMFVKSSEIEAHTTGAQERGAKSFAWMSTAWNLSMLSGPTLADFMMENSDWETLCFLLAGLSVMTSIILACTWRSEYA</sequence>
<organism evidence="8 9">
    <name type="scientific">Acrodontium crateriforme</name>
    <dbReference type="NCBI Taxonomy" id="150365"/>
    <lineage>
        <taxon>Eukaryota</taxon>
        <taxon>Fungi</taxon>
        <taxon>Dikarya</taxon>
        <taxon>Ascomycota</taxon>
        <taxon>Pezizomycotina</taxon>
        <taxon>Dothideomycetes</taxon>
        <taxon>Dothideomycetidae</taxon>
        <taxon>Mycosphaerellales</taxon>
        <taxon>Teratosphaeriaceae</taxon>
        <taxon>Acrodontium</taxon>
    </lineage>
</organism>
<name>A0AAQ3M196_9PEZI</name>
<dbReference type="GO" id="GO:0016020">
    <property type="term" value="C:membrane"/>
    <property type="evidence" value="ECO:0007669"/>
    <property type="project" value="UniProtKB-SubCell"/>
</dbReference>
<evidence type="ECO:0000256" key="2">
    <source>
        <dbReference type="ARBA" id="ARBA00022448"/>
    </source>
</evidence>
<dbReference type="InterPro" id="IPR011701">
    <property type="entry name" value="MFS"/>
</dbReference>
<feature type="domain" description="Major facilitator superfamily (MFS) profile" evidence="7">
    <location>
        <begin position="9"/>
        <end position="433"/>
    </location>
</feature>
<feature type="transmembrane region" description="Helical" evidence="6">
    <location>
        <begin position="141"/>
        <end position="161"/>
    </location>
</feature>
<feature type="transmembrane region" description="Helical" evidence="6">
    <location>
        <begin position="167"/>
        <end position="188"/>
    </location>
</feature>
<dbReference type="InterPro" id="IPR036259">
    <property type="entry name" value="MFS_trans_sf"/>
</dbReference>
<proteinExistence type="predicted"/>
<dbReference type="GO" id="GO:0022857">
    <property type="term" value="F:transmembrane transporter activity"/>
    <property type="evidence" value="ECO:0007669"/>
    <property type="project" value="InterPro"/>
</dbReference>
<comment type="subcellular location">
    <subcellularLocation>
        <location evidence="1">Membrane</location>
        <topology evidence="1">Multi-pass membrane protein</topology>
    </subcellularLocation>
</comment>
<evidence type="ECO:0000256" key="6">
    <source>
        <dbReference type="SAM" id="Phobius"/>
    </source>
</evidence>
<keyword evidence="4 6" id="KW-1133">Transmembrane helix</keyword>
<dbReference type="InterPro" id="IPR020846">
    <property type="entry name" value="MFS_dom"/>
</dbReference>
<evidence type="ECO:0000256" key="4">
    <source>
        <dbReference type="ARBA" id="ARBA00022989"/>
    </source>
</evidence>
<dbReference type="SUPFAM" id="SSF103473">
    <property type="entry name" value="MFS general substrate transporter"/>
    <property type="match status" value="1"/>
</dbReference>
<feature type="transmembrane region" description="Helical" evidence="6">
    <location>
        <begin position="334"/>
        <end position="359"/>
    </location>
</feature>
<dbReference type="Gene3D" id="1.20.1250.20">
    <property type="entry name" value="MFS general substrate transporter like domains"/>
    <property type="match status" value="1"/>
</dbReference>
<keyword evidence="9" id="KW-1185">Reference proteome</keyword>
<dbReference type="EMBL" id="CP138581">
    <property type="protein sequence ID" value="WPG98207.1"/>
    <property type="molecule type" value="Genomic_DNA"/>
</dbReference>
<gene>
    <name evidence="8" type="ORF">R9X50_00099400</name>
</gene>
<dbReference type="PANTHER" id="PTHR23506">
    <property type="entry name" value="GH10249P"/>
    <property type="match status" value="1"/>
</dbReference>
<dbReference type="PANTHER" id="PTHR23506:SF23">
    <property type="entry name" value="GH10249P"/>
    <property type="match status" value="1"/>
</dbReference>
<feature type="transmembrane region" description="Helical" evidence="6">
    <location>
        <begin position="82"/>
        <end position="99"/>
    </location>
</feature>
<feature type="transmembrane region" description="Helical" evidence="6">
    <location>
        <begin position="105"/>
        <end position="129"/>
    </location>
</feature>
<dbReference type="Pfam" id="PF07690">
    <property type="entry name" value="MFS_1"/>
    <property type="match status" value="1"/>
</dbReference>
<keyword evidence="5 6" id="KW-0472">Membrane</keyword>
<feature type="transmembrane region" description="Helical" evidence="6">
    <location>
        <begin position="303"/>
        <end position="322"/>
    </location>
</feature>
<evidence type="ECO:0000256" key="1">
    <source>
        <dbReference type="ARBA" id="ARBA00004141"/>
    </source>
</evidence>
<reference evidence="8 9" key="1">
    <citation type="submission" date="2023-11" db="EMBL/GenBank/DDBJ databases">
        <title>An acidophilic fungus is an integral part of prey digestion in a carnivorous sundew plant.</title>
        <authorList>
            <person name="Tsai I.J."/>
        </authorList>
    </citation>
    <scope>NUCLEOTIDE SEQUENCE [LARGE SCALE GENOMIC DNA]</scope>
    <source>
        <strain evidence="8">169a</strain>
    </source>
</reference>
<evidence type="ECO:0000313" key="8">
    <source>
        <dbReference type="EMBL" id="WPG98207.1"/>
    </source>
</evidence>
<evidence type="ECO:0000313" key="9">
    <source>
        <dbReference type="Proteomes" id="UP001303373"/>
    </source>
</evidence>
<keyword evidence="3 6" id="KW-0812">Transmembrane</keyword>
<evidence type="ECO:0000259" key="7">
    <source>
        <dbReference type="PROSITE" id="PS50850"/>
    </source>
</evidence>
<dbReference type="PROSITE" id="PS50850">
    <property type="entry name" value="MFS"/>
    <property type="match status" value="1"/>
</dbReference>
<dbReference type="InterPro" id="IPR050930">
    <property type="entry name" value="MFS_Vesicular_Transporter"/>
</dbReference>
<evidence type="ECO:0000256" key="5">
    <source>
        <dbReference type="ARBA" id="ARBA00023136"/>
    </source>
</evidence>
<protein>
    <recommendedName>
        <fullName evidence="7">Major facilitator superfamily (MFS) profile domain-containing protein</fullName>
    </recommendedName>
</protein>
<feature type="transmembrane region" description="Helical" evidence="6">
    <location>
        <begin position="409"/>
        <end position="428"/>
    </location>
</feature>